<gene>
    <name evidence="7" type="ORF">AYI68_g7894</name>
</gene>
<feature type="transmembrane region" description="Helical" evidence="6">
    <location>
        <begin position="50"/>
        <end position="68"/>
    </location>
</feature>
<feature type="transmembrane region" description="Helical" evidence="6">
    <location>
        <begin position="177"/>
        <end position="200"/>
    </location>
</feature>
<name>A0A1R0GMG1_9FUNG</name>
<evidence type="ECO:0000256" key="2">
    <source>
        <dbReference type="ARBA" id="ARBA00022448"/>
    </source>
</evidence>
<feature type="transmembrane region" description="Helical" evidence="6">
    <location>
        <begin position="400"/>
        <end position="422"/>
    </location>
</feature>
<accession>A0A1R0GMG1</accession>
<keyword evidence="8" id="KW-1185">Reference proteome</keyword>
<sequence>MDNSKKEKVDLGDDSYGYEKTAFELNVHEEYTEHELAVIKRAVRKIDLRVVPIMVLIYIAALMDRSNIGSALVNGLRSGLNLSKGEQANVTSIFYIFYIICEVPSNILLKMFTPHMWFGFIGCAWSLSCIGLAFAKNGTTFILARCFLGALEAGLTPGVVGYLQYWYTRSEVAFRMTLFFSAIPISGIIGSPLAGAFAGIKVGNFLPFQSIFLFEGILTFILCFAAFFVIQDYPDGAKFFTPEEYDLITRRLRIDQGVASKSKVTAKDTLKHLLDWKMWVYAVIYFGINNGYTVISLFAPTMIKGMGYSGTMSTYLAIIPSVCGLFSMAIVLIFLNKIRYSYMIYAFSSISIIFYCLAAFTDGKEVRLFYIGVVGFGSVANIPVLISWMSVNQGGIYKGMISSAVVVSFASISGAISPHLFVDEYGPKYYMGNSVAIGLIVVSMILTLVMTMYNKRMNEYRDKNPVDLSNLNEAEQRAMNEHHPNFRYKL</sequence>
<evidence type="ECO:0000313" key="7">
    <source>
        <dbReference type="EMBL" id="OLY78067.1"/>
    </source>
</evidence>
<dbReference type="GO" id="GO:0016020">
    <property type="term" value="C:membrane"/>
    <property type="evidence" value="ECO:0007669"/>
    <property type="project" value="UniProtKB-SubCell"/>
</dbReference>
<feature type="transmembrane region" description="Helical" evidence="6">
    <location>
        <begin position="279"/>
        <end position="303"/>
    </location>
</feature>
<keyword evidence="5 6" id="KW-0472">Membrane</keyword>
<feature type="transmembrane region" description="Helical" evidence="6">
    <location>
        <begin position="141"/>
        <end position="165"/>
    </location>
</feature>
<feature type="transmembrane region" description="Helical" evidence="6">
    <location>
        <begin position="206"/>
        <end position="230"/>
    </location>
</feature>
<keyword evidence="3 6" id="KW-0812">Transmembrane</keyword>
<evidence type="ECO:0000256" key="5">
    <source>
        <dbReference type="ARBA" id="ARBA00023136"/>
    </source>
</evidence>
<dbReference type="Proteomes" id="UP000187455">
    <property type="component" value="Unassembled WGS sequence"/>
</dbReference>
<dbReference type="Pfam" id="PF07690">
    <property type="entry name" value="MFS_1"/>
    <property type="match status" value="1"/>
</dbReference>
<evidence type="ECO:0000256" key="3">
    <source>
        <dbReference type="ARBA" id="ARBA00022692"/>
    </source>
</evidence>
<feature type="transmembrane region" description="Helical" evidence="6">
    <location>
        <begin position="367"/>
        <end position="388"/>
    </location>
</feature>
<proteinExistence type="predicted"/>
<dbReference type="STRING" id="133383.A0A1R0GMG1"/>
<dbReference type="SUPFAM" id="SSF103473">
    <property type="entry name" value="MFS general substrate transporter"/>
    <property type="match status" value="1"/>
</dbReference>
<dbReference type="EMBL" id="LSSL01007309">
    <property type="protein sequence ID" value="OLY78067.1"/>
    <property type="molecule type" value="Genomic_DNA"/>
</dbReference>
<dbReference type="FunFam" id="1.20.1250.20:FF:000018">
    <property type="entry name" value="MFS transporter permease"/>
    <property type="match status" value="1"/>
</dbReference>
<comment type="caution">
    <text evidence="7">The sequence shown here is derived from an EMBL/GenBank/DDBJ whole genome shotgun (WGS) entry which is preliminary data.</text>
</comment>
<dbReference type="OrthoDB" id="2962993at2759"/>
<dbReference type="AlphaFoldDB" id="A0A1R0GMG1"/>
<dbReference type="PANTHER" id="PTHR43791">
    <property type="entry name" value="PERMEASE-RELATED"/>
    <property type="match status" value="1"/>
</dbReference>
<evidence type="ECO:0000256" key="4">
    <source>
        <dbReference type="ARBA" id="ARBA00022989"/>
    </source>
</evidence>
<dbReference type="GO" id="GO:0022857">
    <property type="term" value="F:transmembrane transporter activity"/>
    <property type="evidence" value="ECO:0007669"/>
    <property type="project" value="InterPro"/>
</dbReference>
<evidence type="ECO:0000256" key="1">
    <source>
        <dbReference type="ARBA" id="ARBA00004141"/>
    </source>
</evidence>
<dbReference type="InterPro" id="IPR011701">
    <property type="entry name" value="MFS"/>
</dbReference>
<dbReference type="Gene3D" id="1.20.1250.20">
    <property type="entry name" value="MFS general substrate transporter like domains"/>
    <property type="match status" value="2"/>
</dbReference>
<feature type="transmembrane region" description="Helical" evidence="6">
    <location>
        <begin position="116"/>
        <end position="135"/>
    </location>
</feature>
<dbReference type="InterPro" id="IPR036259">
    <property type="entry name" value="MFS_trans_sf"/>
</dbReference>
<organism evidence="7 8">
    <name type="scientific">Smittium mucronatum</name>
    <dbReference type="NCBI Taxonomy" id="133383"/>
    <lineage>
        <taxon>Eukaryota</taxon>
        <taxon>Fungi</taxon>
        <taxon>Fungi incertae sedis</taxon>
        <taxon>Zoopagomycota</taxon>
        <taxon>Kickxellomycotina</taxon>
        <taxon>Harpellomycetes</taxon>
        <taxon>Harpellales</taxon>
        <taxon>Legeriomycetaceae</taxon>
        <taxon>Smittium</taxon>
    </lineage>
</organism>
<evidence type="ECO:0000256" key="6">
    <source>
        <dbReference type="SAM" id="Phobius"/>
    </source>
</evidence>
<comment type="subcellular location">
    <subcellularLocation>
        <location evidence="1">Membrane</location>
        <topology evidence="1">Multi-pass membrane protein</topology>
    </subcellularLocation>
</comment>
<evidence type="ECO:0000313" key="8">
    <source>
        <dbReference type="Proteomes" id="UP000187455"/>
    </source>
</evidence>
<feature type="transmembrane region" description="Helical" evidence="6">
    <location>
        <begin position="88"/>
        <end position="109"/>
    </location>
</feature>
<reference evidence="7 8" key="1">
    <citation type="journal article" date="2016" name="Mol. Biol. Evol.">
        <title>Genome-Wide Survey of Gut Fungi (Harpellales) Reveals the First Horizontally Transferred Ubiquitin Gene from a Mosquito Host.</title>
        <authorList>
            <person name="Wang Y."/>
            <person name="White M.M."/>
            <person name="Kvist S."/>
            <person name="Moncalvo J.M."/>
        </authorList>
    </citation>
    <scope>NUCLEOTIDE SEQUENCE [LARGE SCALE GENOMIC DNA]</scope>
    <source>
        <strain evidence="7 8">ALG-7-W6</strain>
    </source>
</reference>
<feature type="transmembrane region" description="Helical" evidence="6">
    <location>
        <begin position="315"/>
        <end position="335"/>
    </location>
</feature>
<protein>
    <submittedName>
        <fullName evidence="7">Putative transporter</fullName>
    </submittedName>
</protein>
<feature type="transmembrane region" description="Helical" evidence="6">
    <location>
        <begin position="342"/>
        <end position="361"/>
    </location>
</feature>
<feature type="transmembrane region" description="Helical" evidence="6">
    <location>
        <begin position="434"/>
        <end position="453"/>
    </location>
</feature>
<dbReference type="PANTHER" id="PTHR43791:SF46">
    <property type="entry name" value="MAJOR FACILITATOR SUPERFAMILY (MFS) PROFILE DOMAIN-CONTAINING PROTEIN-RELATED"/>
    <property type="match status" value="1"/>
</dbReference>
<keyword evidence="2" id="KW-0813">Transport</keyword>
<keyword evidence="4 6" id="KW-1133">Transmembrane helix</keyword>